<name>A0A4C1VK33_EUMVA</name>
<keyword evidence="2" id="KW-1185">Reference proteome</keyword>
<sequence>MNSSIFISTDHSVKYDPDVAPSFDFSPDSVCDSDSSADPDFALTILGHLSKPAALQARAIERKRSCKSLAIANSPNRTGYYTIPTASNTNLVELILKGPGGFTNLRDPQKTSLRVDEIHNLALKHYMGERNLGSAADPCDSRSHQGPPVVKDLWPCDHEMTMMK</sequence>
<dbReference type="EMBL" id="BGZK01000364">
    <property type="protein sequence ID" value="GBP39356.1"/>
    <property type="molecule type" value="Genomic_DNA"/>
</dbReference>
<evidence type="ECO:0000313" key="2">
    <source>
        <dbReference type="Proteomes" id="UP000299102"/>
    </source>
</evidence>
<accession>A0A4C1VK33</accession>
<gene>
    <name evidence="1" type="ORF">EVAR_24338_1</name>
</gene>
<evidence type="ECO:0000313" key="1">
    <source>
        <dbReference type="EMBL" id="GBP39356.1"/>
    </source>
</evidence>
<organism evidence="1 2">
    <name type="scientific">Eumeta variegata</name>
    <name type="common">Bagworm moth</name>
    <name type="synonym">Eumeta japonica</name>
    <dbReference type="NCBI Taxonomy" id="151549"/>
    <lineage>
        <taxon>Eukaryota</taxon>
        <taxon>Metazoa</taxon>
        <taxon>Ecdysozoa</taxon>
        <taxon>Arthropoda</taxon>
        <taxon>Hexapoda</taxon>
        <taxon>Insecta</taxon>
        <taxon>Pterygota</taxon>
        <taxon>Neoptera</taxon>
        <taxon>Endopterygota</taxon>
        <taxon>Lepidoptera</taxon>
        <taxon>Glossata</taxon>
        <taxon>Ditrysia</taxon>
        <taxon>Tineoidea</taxon>
        <taxon>Psychidae</taxon>
        <taxon>Oiketicinae</taxon>
        <taxon>Eumeta</taxon>
    </lineage>
</organism>
<reference evidence="1 2" key="1">
    <citation type="journal article" date="2019" name="Commun. Biol.">
        <title>The bagworm genome reveals a unique fibroin gene that provides high tensile strength.</title>
        <authorList>
            <person name="Kono N."/>
            <person name="Nakamura H."/>
            <person name="Ohtoshi R."/>
            <person name="Tomita M."/>
            <person name="Numata K."/>
            <person name="Arakawa K."/>
        </authorList>
    </citation>
    <scope>NUCLEOTIDE SEQUENCE [LARGE SCALE GENOMIC DNA]</scope>
</reference>
<dbReference type="Proteomes" id="UP000299102">
    <property type="component" value="Unassembled WGS sequence"/>
</dbReference>
<comment type="caution">
    <text evidence="1">The sequence shown here is derived from an EMBL/GenBank/DDBJ whole genome shotgun (WGS) entry which is preliminary data.</text>
</comment>
<dbReference type="AlphaFoldDB" id="A0A4C1VK33"/>
<proteinExistence type="predicted"/>
<protein>
    <submittedName>
        <fullName evidence="1">Uncharacterized protein</fullName>
    </submittedName>
</protein>